<evidence type="ECO:0000313" key="2">
    <source>
        <dbReference type="EMBL" id="GGT91964.1"/>
    </source>
</evidence>
<sequence length="222" mass="25113">MVGRDPRNSSRDPRDSLRAILDAAELKGSFLRTTRLTSLEEGRRALNSVFYTRKYSRSLTEDSLHQFRECLDRLRSSESLSEAAKASSCLSFSRKEDAVDFSREVLHFVAPQRFPLWTRWIWNPERGTGALTYVLRDGVKPGQDPAEVLGELRQVLDTFGLQTGDFVPTAVFTVYSYVRYLDYTTLLAIDKKVAGLLPTHLGTTAMVMGLKDFLRVRVSANP</sequence>
<dbReference type="OrthoDB" id="35716at2157"/>
<reference evidence="3" key="2">
    <citation type="submission" date="2018-04" db="EMBL/GenBank/DDBJ databases">
        <title>Complete genome sequence of Sulfodiicoccus acidiphilus strain HS-1.</title>
        <authorList>
            <person name="Sakai H.D."/>
            <person name="Kurosawa N."/>
        </authorList>
    </citation>
    <scope>NUCLEOTIDE SEQUENCE [LARGE SCALE GENOMIC DNA]</scope>
    <source>
        <strain evidence="3">HS-1</strain>
    </source>
</reference>
<accession>A0A348B1D8</accession>
<dbReference type="EMBL" id="AP018553">
    <property type="protein sequence ID" value="BBD71990.1"/>
    <property type="molecule type" value="Genomic_DNA"/>
</dbReference>
<dbReference type="RefSeq" id="WP_126449286.1">
    <property type="nucleotide sequence ID" value="NZ_AP018553.1"/>
</dbReference>
<dbReference type="Proteomes" id="UP000276741">
    <property type="component" value="Chromosome"/>
</dbReference>
<dbReference type="GeneID" id="38665882"/>
<dbReference type="Proteomes" id="UP000616143">
    <property type="component" value="Unassembled WGS sequence"/>
</dbReference>
<reference evidence="2" key="4">
    <citation type="submission" date="2020-09" db="EMBL/GenBank/DDBJ databases">
        <authorList>
            <person name="Sun Q."/>
            <person name="Ohkuma M."/>
        </authorList>
    </citation>
    <scope>NUCLEOTIDE SEQUENCE</scope>
    <source>
        <strain evidence="2">JCM 31740</strain>
    </source>
</reference>
<keyword evidence="3" id="KW-1185">Reference proteome</keyword>
<gene>
    <name evidence="2" type="ORF">GCM10007116_07170</name>
    <name evidence="1" type="ORF">HS1genome_0379</name>
</gene>
<name>A0A348B1D8_9CREN</name>
<reference evidence="2" key="1">
    <citation type="journal article" date="2014" name="Int. J. Syst. Evol. Microbiol.">
        <title>Complete genome sequence of Corynebacterium casei LMG S-19264T (=DSM 44701T), isolated from a smear-ripened cheese.</title>
        <authorList>
            <consortium name="US DOE Joint Genome Institute (JGI-PGF)"/>
            <person name="Walter F."/>
            <person name="Albersmeier A."/>
            <person name="Kalinowski J."/>
            <person name="Ruckert C."/>
        </authorList>
    </citation>
    <scope>NUCLEOTIDE SEQUENCE</scope>
    <source>
        <strain evidence="2">JCM 31740</strain>
    </source>
</reference>
<proteinExistence type="predicted"/>
<evidence type="ECO:0000313" key="1">
    <source>
        <dbReference type="EMBL" id="BBD71990.1"/>
    </source>
</evidence>
<evidence type="ECO:0000313" key="3">
    <source>
        <dbReference type="Proteomes" id="UP000276741"/>
    </source>
</evidence>
<dbReference type="AlphaFoldDB" id="A0A348B1D8"/>
<protein>
    <submittedName>
        <fullName evidence="1">Uncharacterized protein</fullName>
    </submittedName>
</protein>
<reference evidence="1" key="3">
    <citation type="journal article" date="2019" name="BMC Res. Notes">
        <title>Complete genome sequence of the Sulfodiicoccus acidiphilus strain HS-1T, the first crenarchaeon that lacks polB3, isolated from an acidic hot spring in Ohwaku-dani, Hakone, Japan.</title>
        <authorList>
            <person name="Sakai H.D."/>
            <person name="Kurosawa N."/>
        </authorList>
    </citation>
    <scope>NUCLEOTIDE SEQUENCE</scope>
    <source>
        <strain evidence="1">HS-1</strain>
    </source>
</reference>
<dbReference type="EMBL" id="BMQS01000005">
    <property type="protein sequence ID" value="GGT91964.1"/>
    <property type="molecule type" value="Genomic_DNA"/>
</dbReference>
<dbReference type="KEGG" id="sacd:HS1genome_0379"/>
<organism evidence="1 3">
    <name type="scientific">Sulfodiicoccus acidiphilus</name>
    <dbReference type="NCBI Taxonomy" id="1670455"/>
    <lineage>
        <taxon>Archaea</taxon>
        <taxon>Thermoproteota</taxon>
        <taxon>Thermoprotei</taxon>
        <taxon>Sulfolobales</taxon>
        <taxon>Sulfolobaceae</taxon>
        <taxon>Sulfodiicoccus</taxon>
    </lineage>
</organism>